<evidence type="ECO:0000256" key="2">
    <source>
        <dbReference type="ARBA" id="ARBA00005811"/>
    </source>
</evidence>
<evidence type="ECO:0000313" key="9">
    <source>
        <dbReference type="EMBL" id="OZC03034.1"/>
    </source>
</evidence>
<dbReference type="GO" id="GO:0015031">
    <property type="term" value="P:protein transport"/>
    <property type="evidence" value="ECO:0007669"/>
    <property type="project" value="UniProtKB-KW"/>
</dbReference>
<comment type="similarity">
    <text evidence="2 7">Belongs to the ExbD/TolR family.</text>
</comment>
<name>A0A259TZP4_9BACT</name>
<evidence type="ECO:0000256" key="5">
    <source>
        <dbReference type="ARBA" id="ARBA00022989"/>
    </source>
</evidence>
<sequence length="144" mass="16456">MGKFTKKSNAKQEIPTASLPDIIFMLLIFFMVTTVLRETELLVVNRLPQASAVEKIDQKRLIKYLYVGANKETGEEAVQVDDAIVDDLTDIRDLMYIRLREEPRTIVSMNVDKEIETGTLYDVQQELREAEALRINYSTAAEAE</sequence>
<evidence type="ECO:0000256" key="4">
    <source>
        <dbReference type="ARBA" id="ARBA00022692"/>
    </source>
</evidence>
<comment type="caution">
    <text evidence="9">The sequence shown here is derived from an EMBL/GenBank/DDBJ whole genome shotgun (WGS) entry which is preliminary data.</text>
</comment>
<dbReference type="GO" id="GO:0022857">
    <property type="term" value="F:transmembrane transporter activity"/>
    <property type="evidence" value="ECO:0007669"/>
    <property type="project" value="InterPro"/>
</dbReference>
<dbReference type="AlphaFoldDB" id="A0A259TZP4"/>
<keyword evidence="5 8" id="KW-1133">Transmembrane helix</keyword>
<proteinExistence type="inferred from homology"/>
<dbReference type="Pfam" id="PF02472">
    <property type="entry name" value="ExbD"/>
    <property type="match status" value="1"/>
</dbReference>
<evidence type="ECO:0000256" key="8">
    <source>
        <dbReference type="SAM" id="Phobius"/>
    </source>
</evidence>
<dbReference type="InterPro" id="IPR003400">
    <property type="entry name" value="ExbD"/>
</dbReference>
<evidence type="ECO:0000256" key="3">
    <source>
        <dbReference type="ARBA" id="ARBA00022475"/>
    </source>
</evidence>
<dbReference type="InParanoid" id="A0A259TZP4"/>
<dbReference type="GO" id="GO:0005886">
    <property type="term" value="C:plasma membrane"/>
    <property type="evidence" value="ECO:0007669"/>
    <property type="project" value="UniProtKB-SubCell"/>
</dbReference>
<keyword evidence="3" id="KW-1003">Cell membrane</keyword>
<keyword evidence="4 7" id="KW-0812">Transmembrane</keyword>
<dbReference type="EMBL" id="MQWB01000001">
    <property type="protein sequence ID" value="OZC03034.1"/>
    <property type="molecule type" value="Genomic_DNA"/>
</dbReference>
<gene>
    <name evidence="9" type="ORF">BSZ36_08670</name>
</gene>
<keyword evidence="7" id="KW-0653">Protein transport</keyword>
<keyword evidence="10" id="KW-1185">Reference proteome</keyword>
<dbReference type="RefSeq" id="WP_094547919.1">
    <property type="nucleotide sequence ID" value="NZ_MQWB01000001.1"/>
</dbReference>
<feature type="transmembrane region" description="Helical" evidence="8">
    <location>
        <begin position="17"/>
        <end position="36"/>
    </location>
</feature>
<evidence type="ECO:0000256" key="7">
    <source>
        <dbReference type="RuleBase" id="RU003879"/>
    </source>
</evidence>
<reference evidence="9 10" key="1">
    <citation type="submission" date="2016-11" db="EMBL/GenBank/DDBJ databases">
        <title>Study of marine rhodopsin-containing bacteria.</title>
        <authorList>
            <person name="Yoshizawa S."/>
            <person name="Kumagai Y."/>
            <person name="Kogure K."/>
        </authorList>
    </citation>
    <scope>NUCLEOTIDE SEQUENCE [LARGE SCALE GENOMIC DNA]</scope>
    <source>
        <strain evidence="9 10">SG-29</strain>
    </source>
</reference>
<comment type="subcellular location">
    <subcellularLocation>
        <location evidence="1">Cell membrane</location>
        <topology evidence="1">Single-pass membrane protein</topology>
    </subcellularLocation>
    <subcellularLocation>
        <location evidence="7">Cell membrane</location>
        <topology evidence="7">Single-pass type II membrane protein</topology>
    </subcellularLocation>
</comment>
<protein>
    <submittedName>
        <fullName evidence="9">Biopolymer transporter ExbD</fullName>
    </submittedName>
</protein>
<organism evidence="9 10">
    <name type="scientific">Rubricoccus marinus</name>
    <dbReference type="NCBI Taxonomy" id="716817"/>
    <lineage>
        <taxon>Bacteria</taxon>
        <taxon>Pseudomonadati</taxon>
        <taxon>Rhodothermota</taxon>
        <taxon>Rhodothermia</taxon>
        <taxon>Rhodothermales</taxon>
        <taxon>Rubricoccaceae</taxon>
        <taxon>Rubricoccus</taxon>
    </lineage>
</organism>
<dbReference type="OrthoDB" id="9810103at2"/>
<evidence type="ECO:0000313" key="10">
    <source>
        <dbReference type="Proteomes" id="UP000216446"/>
    </source>
</evidence>
<keyword evidence="7" id="KW-0813">Transport</keyword>
<dbReference type="Proteomes" id="UP000216446">
    <property type="component" value="Unassembled WGS sequence"/>
</dbReference>
<evidence type="ECO:0000256" key="6">
    <source>
        <dbReference type="ARBA" id="ARBA00023136"/>
    </source>
</evidence>
<accession>A0A259TZP4</accession>
<keyword evidence="6 8" id="KW-0472">Membrane</keyword>
<evidence type="ECO:0000256" key="1">
    <source>
        <dbReference type="ARBA" id="ARBA00004162"/>
    </source>
</evidence>